<keyword evidence="2" id="KW-1185">Reference proteome</keyword>
<proteinExistence type="predicted"/>
<dbReference type="InterPro" id="IPR006881">
    <property type="entry name" value="RepA_C"/>
</dbReference>
<comment type="caution">
    <text evidence="1">The sequence shown here is derived from an EMBL/GenBank/DDBJ whole genome shotgun (WGS) entry which is preliminary data.</text>
</comment>
<protein>
    <recommendedName>
        <fullName evidence="3">Pirin</fullName>
    </recommendedName>
</protein>
<organism evidence="1 2">
    <name type="scientific">Methylobacterium isbiliense</name>
    <dbReference type="NCBI Taxonomy" id="315478"/>
    <lineage>
        <taxon>Bacteria</taxon>
        <taxon>Pseudomonadati</taxon>
        <taxon>Pseudomonadota</taxon>
        <taxon>Alphaproteobacteria</taxon>
        <taxon>Hyphomicrobiales</taxon>
        <taxon>Methylobacteriaceae</taxon>
        <taxon>Methylobacterium</taxon>
    </lineage>
</organism>
<evidence type="ECO:0008006" key="3">
    <source>
        <dbReference type="Google" id="ProtNLM"/>
    </source>
</evidence>
<name>A0ABQ4SLK3_9HYPH</name>
<dbReference type="EMBL" id="BPQQ01000058">
    <property type="protein sequence ID" value="GJE02645.1"/>
    <property type="molecule type" value="Genomic_DNA"/>
</dbReference>
<evidence type="ECO:0000313" key="1">
    <source>
        <dbReference type="EMBL" id="GJE02645.1"/>
    </source>
</evidence>
<reference evidence="1" key="1">
    <citation type="journal article" date="2021" name="Front. Microbiol.">
        <title>Comprehensive Comparative Genomics and Phenotyping of Methylobacterium Species.</title>
        <authorList>
            <person name="Alessa O."/>
            <person name="Ogura Y."/>
            <person name="Fujitani Y."/>
            <person name="Takami H."/>
            <person name="Hayashi T."/>
            <person name="Sahin N."/>
            <person name="Tani A."/>
        </authorList>
    </citation>
    <scope>NUCLEOTIDE SEQUENCE</scope>
    <source>
        <strain evidence="1">DSM 17168</strain>
    </source>
</reference>
<dbReference type="Pfam" id="PF04796">
    <property type="entry name" value="RepA_C"/>
    <property type="match status" value="1"/>
</dbReference>
<sequence>MTGLVDAAGLRPRPRTSADRMGIEARIAAIHDEDLKAELEAARGGFLFAVIVEHIAHRQALRDAERAEAAREAEARAGMGRDQRRRDAVRAVIEAEPLVPENIQHIHSVLALCGLPYRDPGETREFFREYGRNTLSILAGRIKNPVTGQMDLQGLPYGPKARLVLLHLCTEAVRQRSPTVEVADSLSGFMREMGFAVTGGERGTIRQFKEQLNRLAACTLQLGLWDGQSRSSTLTMPPFRKLDLWRAEGEGGLAWSKTVQFHQDFYDNLIKHALPVDIRAARAFSGSARKLDLLFWIGYRLRALHRPLRLSWDNLHKQFGADNGSLRSFRQAFKADVAHVREVFPKLPISLDEAGMQLLPADPGALMVPPKPARKKAAG</sequence>
<accession>A0ABQ4SLK3</accession>
<evidence type="ECO:0000313" key="2">
    <source>
        <dbReference type="Proteomes" id="UP001055153"/>
    </source>
</evidence>
<dbReference type="Proteomes" id="UP001055153">
    <property type="component" value="Unassembled WGS sequence"/>
</dbReference>
<gene>
    <name evidence="1" type="ORF">GMJLKIPL_4594</name>
</gene>
<reference evidence="1" key="2">
    <citation type="submission" date="2021-08" db="EMBL/GenBank/DDBJ databases">
        <authorList>
            <person name="Tani A."/>
            <person name="Ola A."/>
            <person name="Ogura Y."/>
            <person name="Katsura K."/>
            <person name="Hayashi T."/>
        </authorList>
    </citation>
    <scope>NUCLEOTIDE SEQUENCE</scope>
    <source>
        <strain evidence="1">DSM 17168</strain>
    </source>
</reference>